<keyword evidence="2" id="KW-0678">Repressor</keyword>
<comment type="subcellular location">
    <subcellularLocation>
        <location evidence="1">Nucleus</location>
    </subcellularLocation>
</comment>
<evidence type="ECO:0000256" key="4">
    <source>
        <dbReference type="ARBA" id="ARBA00023163"/>
    </source>
</evidence>
<comment type="caution">
    <text evidence="7">The sequence shown here is derived from an EMBL/GenBank/DDBJ whole genome shotgun (WGS) entry which is preliminary data.</text>
</comment>
<dbReference type="SMART" id="SM01401">
    <property type="entry name" value="Sds3"/>
    <property type="match status" value="1"/>
</dbReference>
<dbReference type="PANTHER" id="PTHR21964">
    <property type="entry name" value="BREAST CANCER METASTASIS-SUPPRESSOR 1"/>
    <property type="match status" value="1"/>
</dbReference>
<organism evidence="7 8">
    <name type="scientific">Lachnellula arida</name>
    <dbReference type="NCBI Taxonomy" id="1316785"/>
    <lineage>
        <taxon>Eukaryota</taxon>
        <taxon>Fungi</taxon>
        <taxon>Dikarya</taxon>
        <taxon>Ascomycota</taxon>
        <taxon>Pezizomycotina</taxon>
        <taxon>Leotiomycetes</taxon>
        <taxon>Helotiales</taxon>
        <taxon>Lachnaceae</taxon>
        <taxon>Lachnellula</taxon>
    </lineage>
</organism>
<evidence type="ECO:0000256" key="2">
    <source>
        <dbReference type="ARBA" id="ARBA00022491"/>
    </source>
</evidence>
<dbReference type="GO" id="GO:0010468">
    <property type="term" value="P:regulation of gene expression"/>
    <property type="evidence" value="ECO:0007669"/>
    <property type="project" value="UniProtKB-ARBA"/>
</dbReference>
<dbReference type="GO" id="GO:0005654">
    <property type="term" value="C:nucleoplasm"/>
    <property type="evidence" value="ECO:0007669"/>
    <property type="project" value="UniProtKB-ARBA"/>
</dbReference>
<evidence type="ECO:0000313" key="7">
    <source>
        <dbReference type="EMBL" id="TVY21134.1"/>
    </source>
</evidence>
<evidence type="ECO:0000256" key="6">
    <source>
        <dbReference type="SAM" id="MobiDB-lite"/>
    </source>
</evidence>
<gene>
    <name evidence="7" type="ORF">LARI1_G001068</name>
</gene>
<evidence type="ECO:0000256" key="5">
    <source>
        <dbReference type="ARBA" id="ARBA00023242"/>
    </source>
</evidence>
<feature type="compositionally biased region" description="Basic residues" evidence="6">
    <location>
        <begin position="561"/>
        <end position="572"/>
    </location>
</feature>
<feature type="region of interest" description="Disordered" evidence="6">
    <location>
        <begin position="249"/>
        <end position="310"/>
    </location>
</feature>
<dbReference type="Pfam" id="PF08598">
    <property type="entry name" value="Sds3"/>
    <property type="match status" value="1"/>
</dbReference>
<feature type="non-terminal residue" evidence="7">
    <location>
        <position position="1"/>
    </location>
</feature>
<reference evidence="7 8" key="1">
    <citation type="submission" date="2018-05" db="EMBL/GenBank/DDBJ databases">
        <title>Whole genome sequencing for identification of molecular markers to develop diagnostic detection tools for the regulated plant pathogen Lachnellula willkommii.</title>
        <authorList>
            <person name="Giroux E."/>
            <person name="Bilodeau G."/>
        </authorList>
    </citation>
    <scope>NUCLEOTIDE SEQUENCE [LARGE SCALE GENOMIC DNA]</scope>
    <source>
        <strain evidence="7 8">CBS 203.66</strain>
    </source>
</reference>
<evidence type="ECO:0008006" key="9">
    <source>
        <dbReference type="Google" id="ProtNLM"/>
    </source>
</evidence>
<feature type="region of interest" description="Disordered" evidence="6">
    <location>
        <begin position="358"/>
        <end position="407"/>
    </location>
</feature>
<feature type="region of interest" description="Disordered" evidence="6">
    <location>
        <begin position="40"/>
        <end position="75"/>
    </location>
</feature>
<feature type="region of interest" description="Disordered" evidence="6">
    <location>
        <begin position="521"/>
        <end position="572"/>
    </location>
</feature>
<proteinExistence type="predicted"/>
<evidence type="ECO:0000313" key="8">
    <source>
        <dbReference type="Proteomes" id="UP000469559"/>
    </source>
</evidence>
<keyword evidence="4" id="KW-0804">Transcription</keyword>
<accession>A0A8T9BM04</accession>
<dbReference type="Proteomes" id="UP000469559">
    <property type="component" value="Unassembled WGS sequence"/>
</dbReference>
<keyword evidence="3" id="KW-0805">Transcription regulation</keyword>
<keyword evidence="5" id="KW-0539">Nucleus</keyword>
<feature type="compositionally biased region" description="Basic and acidic residues" evidence="6">
    <location>
        <begin position="372"/>
        <end position="382"/>
    </location>
</feature>
<evidence type="ECO:0000256" key="1">
    <source>
        <dbReference type="ARBA" id="ARBA00004123"/>
    </source>
</evidence>
<name>A0A8T9BM04_9HELO</name>
<sequence length="572" mass="63070">PREDPGFRNPQTSTITIYNFITTDSQFLLLYGSLAAGTMAMSPSPQQSPVMGASHRVDRHHSNSPPQQQLSKRDKKRTLLADRLAEITSQFSSNRDAHYREQLQALQIDMNLIMDADAHGNSPLPSMPGQVDGLVQDNVKRTMMKSIGPNPPPRAGKVYMDFAREVNDAMEERDAALTLHDRDFNVKLSELKAEHAYRLKLAASEHKALSTTLRDRLINSVTNKKNRLSRDKETMEIGESNALLLHPSQFGIANPASPGGIHGKRATRHRREADELPTFSEGSKRKRKAVESDESPAPTRPRMDNGSSTPLWFAEKQNLTAQQVHSPLYSIDKLFTDKELAMTYNVAALAAHTHMQRHPPFSDVTDSPPNGKSEDSSEHGALDPDNEDDDSLPGGTSMERHYSHATRSTRGAALPNYSTGLGIDALEDLNFPGNFQAITRQIPKMPNILAITTQKVLGKGEASNAPAALSADDAAAELDMIRRARANLDVDNGGLELLQNVTEPRTYKYWLKADAVMRQDHDDMEGGGDMEKQRSRDTSEMHMGGVSMSRVPTGDGTTSSRGRRIKPIGKEG</sequence>
<evidence type="ECO:0000256" key="3">
    <source>
        <dbReference type="ARBA" id="ARBA00023015"/>
    </source>
</evidence>
<keyword evidence="8" id="KW-1185">Reference proteome</keyword>
<dbReference type="InterPro" id="IPR013907">
    <property type="entry name" value="Sds3"/>
</dbReference>
<dbReference type="OrthoDB" id="70376at2759"/>
<dbReference type="EMBL" id="QGMF01000026">
    <property type="protein sequence ID" value="TVY21134.1"/>
    <property type="molecule type" value="Genomic_DNA"/>
</dbReference>
<dbReference type="AlphaFoldDB" id="A0A8T9BM04"/>
<protein>
    <recommendedName>
        <fullName evidence="9">Deacetylase complex subunit</fullName>
    </recommendedName>
</protein>
<feature type="compositionally biased region" description="Basic and acidic residues" evidence="6">
    <location>
        <begin position="529"/>
        <end position="540"/>
    </location>
</feature>
<feature type="non-terminal residue" evidence="7">
    <location>
        <position position="572"/>
    </location>
</feature>